<dbReference type="SUPFAM" id="SSF53474">
    <property type="entry name" value="alpha/beta-Hydrolases"/>
    <property type="match status" value="1"/>
</dbReference>
<dbReference type="PRINTS" id="PR00724">
    <property type="entry name" value="CRBOXYPTASEC"/>
</dbReference>
<dbReference type="AlphaFoldDB" id="A0AAN7JAG5"/>
<feature type="chain" id="PRO_5042665602" description="Carboxypeptidase" evidence="4">
    <location>
        <begin position="19"/>
        <end position="441"/>
    </location>
</feature>
<keyword evidence="3" id="KW-0964">Secreted</keyword>
<dbReference type="FunFam" id="3.40.50.1820:FF:000211">
    <property type="entry name" value="Carboxypeptidase"/>
    <property type="match status" value="1"/>
</dbReference>
<dbReference type="EMBL" id="JAXUIC010000002">
    <property type="protein sequence ID" value="KAK4603985.1"/>
    <property type="molecule type" value="Genomic_DNA"/>
</dbReference>
<dbReference type="InterPro" id="IPR029058">
    <property type="entry name" value="AB_hydrolase_fold"/>
</dbReference>
<dbReference type="InterPro" id="IPR018202">
    <property type="entry name" value="Ser_caboxypep_ser_AS"/>
</dbReference>
<keyword evidence="4" id="KW-0378">Hydrolase</keyword>
<keyword evidence="4" id="KW-0732">Signal</keyword>
<evidence type="ECO:0000256" key="3">
    <source>
        <dbReference type="ARBA" id="ARBA00022525"/>
    </source>
</evidence>
<dbReference type="PANTHER" id="PTHR11802">
    <property type="entry name" value="SERINE PROTEASE FAMILY S10 SERINE CARBOXYPEPTIDASE"/>
    <property type="match status" value="1"/>
</dbReference>
<organism evidence="5 6">
    <name type="scientific">Quercus rubra</name>
    <name type="common">Northern red oak</name>
    <name type="synonym">Quercus borealis</name>
    <dbReference type="NCBI Taxonomy" id="3512"/>
    <lineage>
        <taxon>Eukaryota</taxon>
        <taxon>Viridiplantae</taxon>
        <taxon>Streptophyta</taxon>
        <taxon>Embryophyta</taxon>
        <taxon>Tracheophyta</taxon>
        <taxon>Spermatophyta</taxon>
        <taxon>Magnoliopsida</taxon>
        <taxon>eudicotyledons</taxon>
        <taxon>Gunneridae</taxon>
        <taxon>Pentapetalae</taxon>
        <taxon>rosids</taxon>
        <taxon>fabids</taxon>
        <taxon>Fagales</taxon>
        <taxon>Fagaceae</taxon>
        <taxon>Quercus</taxon>
    </lineage>
</organism>
<dbReference type="GO" id="GO:0004185">
    <property type="term" value="F:serine-type carboxypeptidase activity"/>
    <property type="evidence" value="ECO:0007669"/>
    <property type="project" value="UniProtKB-UniRule"/>
</dbReference>
<accession>A0AAN7JAG5</accession>
<dbReference type="EC" id="3.4.16.-" evidence="4"/>
<dbReference type="GO" id="GO:0005576">
    <property type="term" value="C:extracellular region"/>
    <property type="evidence" value="ECO:0007669"/>
    <property type="project" value="UniProtKB-SubCell"/>
</dbReference>
<keyword evidence="6" id="KW-1185">Reference proteome</keyword>
<dbReference type="Gene3D" id="3.40.50.1820">
    <property type="entry name" value="alpha/beta hydrolase"/>
    <property type="match status" value="1"/>
</dbReference>
<dbReference type="PROSITE" id="PS00131">
    <property type="entry name" value="CARBOXYPEPT_SER_SER"/>
    <property type="match status" value="1"/>
</dbReference>
<keyword evidence="4" id="KW-0121">Carboxypeptidase</keyword>
<sequence length="441" mass="49516">MAFWFFVLIFSFYSKSSAEVVTALPGQPTNVSFKQFSGYITTDAQHDRALFYYFVEAKSASPLSRPLTLWLNGGPGCSSLGYGAFMERGPFQPGDNGLLVKNKYSWNLESNMLYVESPIGVGFSYTNTSSDYLRWNDTQTAKDNLIFLINWLEEFPNYKDSDLFLTGESYAGQYIPQLAALLMECNKNPNIKLLGSKDAQIMLQQPILLGNPFLDLDINVQAGDYLWSHGAISDETLMLKNFVCNDSKYLREDVHGKFSQGCKDVFNRVLNEISANVAHDDLLLPNCLSSSSAEQFRPKGKHGKIHAMAYTMVASRGTRGDPCLDGRECTNLNKRQVQKAMHANITHLPSHWNFCTGPLEYQEDNLDMNLIPLISDLIMAGIPIMLYRIIANKLAKDLKLSPFTKYGTWYDKKQVGGWSQSFGGLKEGKNVTFLTYASVRA</sequence>
<reference evidence="5 6" key="1">
    <citation type="journal article" date="2023" name="G3 (Bethesda)">
        <title>A haplotype-resolved chromosome-scale genome for Quercus rubra L. provides insights into the genetics of adaptive traits for red oak species.</title>
        <authorList>
            <person name="Kapoor B."/>
            <person name="Jenkins J."/>
            <person name="Schmutz J."/>
            <person name="Zhebentyayeva T."/>
            <person name="Kuelheim C."/>
            <person name="Coggeshall M."/>
            <person name="Heim C."/>
            <person name="Lasky J.R."/>
            <person name="Leites L."/>
            <person name="Islam-Faridi N."/>
            <person name="Romero-Severson J."/>
            <person name="DeLeo V.L."/>
            <person name="Lucas S.M."/>
            <person name="Lazic D."/>
            <person name="Gailing O."/>
            <person name="Carlson J."/>
            <person name="Staton M."/>
        </authorList>
    </citation>
    <scope>NUCLEOTIDE SEQUENCE [LARGE SCALE GENOMIC DNA]</scope>
    <source>
        <strain evidence="5">Pseudo-F2</strain>
    </source>
</reference>
<name>A0AAN7JAG5_QUERU</name>
<comment type="caution">
    <text evidence="5">The sequence shown here is derived from an EMBL/GenBank/DDBJ whole genome shotgun (WGS) entry which is preliminary data.</text>
</comment>
<comment type="subcellular location">
    <subcellularLocation>
        <location evidence="1">Secreted</location>
    </subcellularLocation>
</comment>
<dbReference type="InterPro" id="IPR001563">
    <property type="entry name" value="Peptidase_S10"/>
</dbReference>
<evidence type="ECO:0000313" key="6">
    <source>
        <dbReference type="Proteomes" id="UP001324115"/>
    </source>
</evidence>
<protein>
    <recommendedName>
        <fullName evidence="4">Carboxypeptidase</fullName>
        <ecNumber evidence="4">3.4.16.-</ecNumber>
    </recommendedName>
</protein>
<comment type="similarity">
    <text evidence="2 4">Belongs to the peptidase S10 family.</text>
</comment>
<evidence type="ECO:0000256" key="2">
    <source>
        <dbReference type="ARBA" id="ARBA00009431"/>
    </source>
</evidence>
<gene>
    <name evidence="5" type="ORF">RGQ29_012484</name>
</gene>
<dbReference type="Gene3D" id="6.10.250.940">
    <property type="match status" value="1"/>
</dbReference>
<keyword evidence="4" id="KW-0645">Protease</keyword>
<proteinExistence type="inferred from homology"/>
<dbReference type="GO" id="GO:0005773">
    <property type="term" value="C:vacuole"/>
    <property type="evidence" value="ECO:0007669"/>
    <property type="project" value="TreeGrafter"/>
</dbReference>
<evidence type="ECO:0000256" key="1">
    <source>
        <dbReference type="ARBA" id="ARBA00004613"/>
    </source>
</evidence>
<feature type="signal peptide" evidence="4">
    <location>
        <begin position="1"/>
        <end position="18"/>
    </location>
</feature>
<evidence type="ECO:0000313" key="5">
    <source>
        <dbReference type="EMBL" id="KAK4603985.1"/>
    </source>
</evidence>
<dbReference type="PANTHER" id="PTHR11802:SF349">
    <property type="entry name" value="SERINE CARBOXYPEPTIDASE-LIKE 46"/>
    <property type="match status" value="1"/>
</dbReference>
<dbReference type="Pfam" id="PF00450">
    <property type="entry name" value="Peptidase_S10"/>
    <property type="match status" value="1"/>
</dbReference>
<dbReference type="GO" id="GO:0006508">
    <property type="term" value="P:proteolysis"/>
    <property type="evidence" value="ECO:0007669"/>
    <property type="project" value="UniProtKB-KW"/>
</dbReference>
<evidence type="ECO:0000256" key="4">
    <source>
        <dbReference type="RuleBase" id="RU361156"/>
    </source>
</evidence>
<dbReference type="Proteomes" id="UP001324115">
    <property type="component" value="Unassembled WGS sequence"/>
</dbReference>